<dbReference type="GO" id="GO:0004719">
    <property type="term" value="F:protein-L-isoaspartate (D-aspartate) O-methyltransferase activity"/>
    <property type="evidence" value="ECO:0007669"/>
    <property type="project" value="UniProtKB-UniRule"/>
</dbReference>
<dbReference type="EMBL" id="SOJN01000068">
    <property type="protein sequence ID" value="TET46069.1"/>
    <property type="molecule type" value="Genomic_DNA"/>
</dbReference>
<dbReference type="Proteomes" id="UP000315525">
    <property type="component" value="Unassembled WGS sequence"/>
</dbReference>
<feature type="chain" id="PRO_5022098258" description="Protein-L-isoaspartate O-methyltransferase" evidence="8">
    <location>
        <begin position="20"/>
        <end position="247"/>
    </location>
</feature>
<evidence type="ECO:0000256" key="7">
    <source>
        <dbReference type="HAMAP-Rule" id="MF_00090"/>
    </source>
</evidence>
<evidence type="ECO:0000256" key="8">
    <source>
        <dbReference type="SAM" id="SignalP"/>
    </source>
</evidence>
<dbReference type="HAMAP" id="MF_00090">
    <property type="entry name" value="PIMT"/>
    <property type="match status" value="1"/>
</dbReference>
<evidence type="ECO:0000256" key="6">
    <source>
        <dbReference type="ARBA" id="ARBA00022691"/>
    </source>
</evidence>
<keyword evidence="3 7" id="KW-0963">Cytoplasm</keyword>
<dbReference type="FunFam" id="3.40.50.150:FF:000010">
    <property type="entry name" value="Protein-L-isoaspartate O-methyltransferase"/>
    <property type="match status" value="1"/>
</dbReference>
<keyword evidence="6 7" id="KW-0949">S-adenosyl-L-methionine</keyword>
<evidence type="ECO:0000256" key="2">
    <source>
        <dbReference type="ARBA" id="ARBA00005369"/>
    </source>
</evidence>
<accession>A0A523UUP9</accession>
<keyword evidence="8" id="KW-0732">Signal</keyword>
<dbReference type="CDD" id="cd02440">
    <property type="entry name" value="AdoMet_MTases"/>
    <property type="match status" value="1"/>
</dbReference>
<dbReference type="Gene3D" id="3.40.50.150">
    <property type="entry name" value="Vaccinia Virus protein VP39"/>
    <property type="match status" value="1"/>
</dbReference>
<dbReference type="PANTHER" id="PTHR11579:SF0">
    <property type="entry name" value="PROTEIN-L-ISOASPARTATE(D-ASPARTATE) O-METHYLTRANSFERASE"/>
    <property type="match status" value="1"/>
</dbReference>
<proteinExistence type="inferred from homology"/>
<comment type="function">
    <text evidence="7">Catalyzes the methyl esterification of L-isoaspartyl residues in peptides and proteins that result from spontaneous decomposition of normal L-aspartyl and L-asparaginyl residues. It plays a role in the repair and/or degradation of damaged proteins.</text>
</comment>
<comment type="similarity">
    <text evidence="2 7">Belongs to the methyltransferase superfamily. L-isoaspartyl/D-aspartyl protein methyltransferase family.</text>
</comment>
<dbReference type="GO" id="GO:0030091">
    <property type="term" value="P:protein repair"/>
    <property type="evidence" value="ECO:0007669"/>
    <property type="project" value="UniProtKB-UniRule"/>
</dbReference>
<evidence type="ECO:0000313" key="9">
    <source>
        <dbReference type="EMBL" id="TET46069.1"/>
    </source>
</evidence>
<comment type="catalytic activity">
    <reaction evidence="7">
        <text>[protein]-L-isoaspartate + S-adenosyl-L-methionine = [protein]-L-isoaspartate alpha-methyl ester + S-adenosyl-L-homocysteine</text>
        <dbReference type="Rhea" id="RHEA:12705"/>
        <dbReference type="Rhea" id="RHEA-COMP:12143"/>
        <dbReference type="Rhea" id="RHEA-COMP:12144"/>
        <dbReference type="ChEBI" id="CHEBI:57856"/>
        <dbReference type="ChEBI" id="CHEBI:59789"/>
        <dbReference type="ChEBI" id="CHEBI:90596"/>
        <dbReference type="ChEBI" id="CHEBI:90598"/>
        <dbReference type="EC" id="2.1.1.77"/>
    </reaction>
</comment>
<gene>
    <name evidence="7" type="primary">pcm</name>
    <name evidence="9" type="ORF">E3J62_05360</name>
</gene>
<dbReference type="GO" id="GO:0005737">
    <property type="term" value="C:cytoplasm"/>
    <property type="evidence" value="ECO:0007669"/>
    <property type="project" value="UniProtKB-SubCell"/>
</dbReference>
<keyword evidence="4 7" id="KW-0489">Methyltransferase</keyword>
<sequence>MLRAFLLLFLILANLSCSGSGEKASEKTPPAGPDYGSLRRTMVNTQIIGRGVTDSLVLAAMVEVPRHLFVPPEYRSFAYIDQPLPIGEGQTISQPYIVALMTELLNIKGGEKVLEIGTGSGYQAAVLSEIADHVYSIEILEKLATSASRRLDSLGYRNVHVMCGDGYKGWPEKAPFEAIIVTAAPDHIPRPLKEQLEVGGRLVIPVGEVYQELMVITRTARGYESKSVIPVRFVPMTGEAQKRKQNE</sequence>
<dbReference type="InterPro" id="IPR029063">
    <property type="entry name" value="SAM-dependent_MTases_sf"/>
</dbReference>
<reference evidence="9 10" key="1">
    <citation type="submission" date="2019-03" db="EMBL/GenBank/DDBJ databases">
        <title>Metabolic potential of uncultured bacteria and archaea associated with petroleum seepage in deep-sea sediments.</title>
        <authorList>
            <person name="Dong X."/>
            <person name="Hubert C."/>
        </authorList>
    </citation>
    <scope>NUCLEOTIDE SEQUENCE [LARGE SCALE GENOMIC DNA]</scope>
    <source>
        <strain evidence="9">E44_bin18</strain>
    </source>
</reference>
<evidence type="ECO:0000313" key="10">
    <source>
        <dbReference type="Proteomes" id="UP000315525"/>
    </source>
</evidence>
<dbReference type="EC" id="2.1.1.77" evidence="7"/>
<dbReference type="SUPFAM" id="SSF53335">
    <property type="entry name" value="S-adenosyl-L-methionine-dependent methyltransferases"/>
    <property type="match status" value="1"/>
</dbReference>
<feature type="signal peptide" evidence="8">
    <location>
        <begin position="1"/>
        <end position="19"/>
    </location>
</feature>
<dbReference type="NCBIfam" id="NF001453">
    <property type="entry name" value="PRK00312.1"/>
    <property type="match status" value="1"/>
</dbReference>
<protein>
    <recommendedName>
        <fullName evidence="7">Protein-L-isoaspartate O-methyltransferase</fullName>
        <ecNumber evidence="7">2.1.1.77</ecNumber>
    </recommendedName>
    <alternativeName>
        <fullName evidence="7">L-isoaspartyl protein carboxyl methyltransferase</fullName>
    </alternativeName>
    <alternativeName>
        <fullName evidence="7">Protein L-isoaspartyl methyltransferase</fullName>
    </alternativeName>
    <alternativeName>
        <fullName evidence="7">Protein-beta-aspartate methyltransferase</fullName>
        <shortName evidence="7">PIMT</shortName>
    </alternativeName>
</protein>
<dbReference type="GO" id="GO:0032259">
    <property type="term" value="P:methylation"/>
    <property type="evidence" value="ECO:0007669"/>
    <property type="project" value="UniProtKB-KW"/>
</dbReference>
<evidence type="ECO:0000256" key="1">
    <source>
        <dbReference type="ARBA" id="ARBA00004496"/>
    </source>
</evidence>
<dbReference type="InterPro" id="IPR000682">
    <property type="entry name" value="PCMT"/>
</dbReference>
<comment type="caution">
    <text evidence="9">The sequence shown here is derived from an EMBL/GenBank/DDBJ whole genome shotgun (WGS) entry which is preliminary data.</text>
</comment>
<name>A0A523UUP9_UNCT6</name>
<evidence type="ECO:0000256" key="4">
    <source>
        <dbReference type="ARBA" id="ARBA00022603"/>
    </source>
</evidence>
<organism evidence="9 10">
    <name type="scientific">candidate division TA06 bacterium</name>
    <dbReference type="NCBI Taxonomy" id="2250710"/>
    <lineage>
        <taxon>Bacteria</taxon>
        <taxon>Bacteria division TA06</taxon>
    </lineage>
</organism>
<evidence type="ECO:0000256" key="5">
    <source>
        <dbReference type="ARBA" id="ARBA00022679"/>
    </source>
</evidence>
<dbReference type="PANTHER" id="PTHR11579">
    <property type="entry name" value="PROTEIN-L-ISOASPARTATE O-METHYLTRANSFERASE"/>
    <property type="match status" value="1"/>
</dbReference>
<evidence type="ECO:0000256" key="3">
    <source>
        <dbReference type="ARBA" id="ARBA00022490"/>
    </source>
</evidence>
<keyword evidence="5 7" id="KW-0808">Transferase</keyword>
<dbReference type="PROSITE" id="PS01279">
    <property type="entry name" value="PCMT"/>
    <property type="match status" value="1"/>
</dbReference>
<dbReference type="AlphaFoldDB" id="A0A523UUP9"/>
<dbReference type="Pfam" id="PF01135">
    <property type="entry name" value="PCMT"/>
    <property type="match status" value="1"/>
</dbReference>
<comment type="subcellular location">
    <subcellularLocation>
        <location evidence="1 7">Cytoplasm</location>
    </subcellularLocation>
</comment>
<dbReference type="NCBIfam" id="TIGR00080">
    <property type="entry name" value="pimt"/>
    <property type="match status" value="1"/>
</dbReference>
<feature type="active site" evidence="7">
    <location>
        <position position="93"/>
    </location>
</feature>